<organism evidence="1 2">
    <name type="scientific">Folsomia candida</name>
    <name type="common">Springtail</name>
    <dbReference type="NCBI Taxonomy" id="158441"/>
    <lineage>
        <taxon>Eukaryota</taxon>
        <taxon>Metazoa</taxon>
        <taxon>Ecdysozoa</taxon>
        <taxon>Arthropoda</taxon>
        <taxon>Hexapoda</taxon>
        <taxon>Collembola</taxon>
        <taxon>Entomobryomorpha</taxon>
        <taxon>Isotomoidea</taxon>
        <taxon>Isotomidae</taxon>
        <taxon>Proisotominae</taxon>
        <taxon>Folsomia</taxon>
    </lineage>
</organism>
<name>A0A226DIP3_FOLCA</name>
<dbReference type="EMBL" id="LNIX01000018">
    <property type="protein sequence ID" value="OXA45000.1"/>
    <property type="molecule type" value="Genomic_DNA"/>
</dbReference>
<evidence type="ECO:0000313" key="1">
    <source>
        <dbReference type="EMBL" id="OXA45000.1"/>
    </source>
</evidence>
<reference evidence="1 2" key="1">
    <citation type="submission" date="2015-12" db="EMBL/GenBank/DDBJ databases">
        <title>The genome of Folsomia candida.</title>
        <authorList>
            <person name="Faddeeva A."/>
            <person name="Derks M.F."/>
            <person name="Anvar Y."/>
            <person name="Smit S."/>
            <person name="Van Straalen N."/>
            <person name="Roelofs D."/>
        </authorList>
    </citation>
    <scope>NUCLEOTIDE SEQUENCE [LARGE SCALE GENOMIC DNA]</scope>
    <source>
        <strain evidence="1 2">VU population</strain>
        <tissue evidence="1">Whole body</tissue>
    </source>
</reference>
<evidence type="ECO:0000313" key="2">
    <source>
        <dbReference type="Proteomes" id="UP000198287"/>
    </source>
</evidence>
<protein>
    <submittedName>
        <fullName evidence="1">Uncharacterized protein</fullName>
    </submittedName>
</protein>
<gene>
    <name evidence="1" type="ORF">Fcan01_20270</name>
</gene>
<keyword evidence="2" id="KW-1185">Reference proteome</keyword>
<dbReference type="AlphaFoldDB" id="A0A226DIP3"/>
<accession>A0A226DIP3</accession>
<proteinExistence type="predicted"/>
<sequence length="261" mass="28980">MHFSIPLVFATLSYFQPQTFPSHRLKRDLVQPLEFTKLVDALSYGDNCSYAAEEIREDFAKSILTGKPNEVEKIYEMYIFQSEIVKLGFPLCAGEKLLVCDEISAKCVCGDAGRRSFLGENHPSGHAARFVPNLSLGSCRWGESTTCGPTEYLPNKSEYCTSRTQCTSRKTGNPCQIDDMVKVFISRGSHDGVKAFFSGEICTCQSVDKSKVVAQVPHEQGSDKKYKSDSKHGKSQAIWSNRCVDRIVVTIIAILAILVLT</sequence>
<comment type="caution">
    <text evidence="1">The sequence shown here is derived from an EMBL/GenBank/DDBJ whole genome shotgun (WGS) entry which is preliminary data.</text>
</comment>
<dbReference type="Proteomes" id="UP000198287">
    <property type="component" value="Unassembled WGS sequence"/>
</dbReference>